<proteinExistence type="predicted"/>
<protein>
    <recommendedName>
        <fullName evidence="5">DUF4439 domain-containing protein</fullName>
    </recommendedName>
</protein>
<evidence type="ECO:0000313" key="3">
    <source>
        <dbReference type="EMBL" id="MDT9593848.1"/>
    </source>
</evidence>
<evidence type="ECO:0000256" key="2">
    <source>
        <dbReference type="SAM" id="SignalP"/>
    </source>
</evidence>
<name>A0ABU3PX79_9ACTN</name>
<reference evidence="3 4" key="1">
    <citation type="submission" date="2023-08" db="EMBL/GenBank/DDBJ databases">
        <title>Nocardioides seae sp. nov., a bacterium isolated from a soil.</title>
        <authorList>
            <person name="Wang X."/>
        </authorList>
    </citation>
    <scope>NUCLEOTIDE SEQUENCE [LARGE SCALE GENOMIC DNA]</scope>
    <source>
        <strain evidence="3 4">YZH12</strain>
    </source>
</reference>
<accession>A0ABU3PX79</accession>
<feature type="region of interest" description="Disordered" evidence="1">
    <location>
        <begin position="99"/>
        <end position="119"/>
    </location>
</feature>
<dbReference type="EMBL" id="JAVYII010000005">
    <property type="protein sequence ID" value="MDT9593848.1"/>
    <property type="molecule type" value="Genomic_DNA"/>
</dbReference>
<dbReference type="Proteomes" id="UP001268542">
    <property type="component" value="Unassembled WGS sequence"/>
</dbReference>
<comment type="caution">
    <text evidence="3">The sequence shown here is derived from an EMBL/GenBank/DDBJ whole genome shotgun (WGS) entry which is preliminary data.</text>
</comment>
<feature type="chain" id="PRO_5046157920" description="DUF4439 domain-containing protein" evidence="2">
    <location>
        <begin position="24"/>
        <end position="171"/>
    </location>
</feature>
<keyword evidence="2" id="KW-0732">Signal</keyword>
<keyword evidence="4" id="KW-1185">Reference proteome</keyword>
<organism evidence="3 4">
    <name type="scientific">Nocardioides imazamoxiresistens</name>
    <dbReference type="NCBI Taxonomy" id="3231893"/>
    <lineage>
        <taxon>Bacteria</taxon>
        <taxon>Bacillati</taxon>
        <taxon>Actinomycetota</taxon>
        <taxon>Actinomycetes</taxon>
        <taxon>Propionibacteriales</taxon>
        <taxon>Nocardioidaceae</taxon>
        <taxon>Nocardioides</taxon>
    </lineage>
</organism>
<evidence type="ECO:0000313" key="4">
    <source>
        <dbReference type="Proteomes" id="UP001268542"/>
    </source>
</evidence>
<feature type="signal peptide" evidence="2">
    <location>
        <begin position="1"/>
        <end position="23"/>
    </location>
</feature>
<gene>
    <name evidence="3" type="ORF">RDV89_12265</name>
</gene>
<dbReference type="RefSeq" id="WP_315733338.1">
    <property type="nucleotide sequence ID" value="NZ_JAVYII010000005.1"/>
</dbReference>
<dbReference type="PROSITE" id="PS51257">
    <property type="entry name" value="PROKAR_LIPOPROTEIN"/>
    <property type="match status" value="1"/>
</dbReference>
<evidence type="ECO:0000256" key="1">
    <source>
        <dbReference type="SAM" id="MobiDB-lite"/>
    </source>
</evidence>
<evidence type="ECO:0008006" key="5">
    <source>
        <dbReference type="Google" id="ProtNLM"/>
    </source>
</evidence>
<sequence length="171" mass="16538">MPTRRTALTAPLAVLGVVGLAGLAGCRDGAGGNGTDAPADAVDADSAVVDEAVRALATARVAVSTAAAPYPEVTATVGPLLALHDAQLMILDADDAGIATPSSPTSAPTSSPATPAASPDEALAAVREVETDLTADLVVLAVTAGSGALARTLATMAAAVDQHLLGLVVAP</sequence>